<dbReference type="Pfam" id="PF09203">
    <property type="entry name" value="MspA"/>
    <property type="match status" value="1"/>
</dbReference>
<evidence type="ECO:0000256" key="2">
    <source>
        <dbReference type="SAM" id="SignalP"/>
    </source>
</evidence>
<organism evidence="3 4">
    <name type="scientific">Williamsia limnetica</name>
    <dbReference type="NCBI Taxonomy" id="882452"/>
    <lineage>
        <taxon>Bacteria</taxon>
        <taxon>Bacillati</taxon>
        <taxon>Actinomycetota</taxon>
        <taxon>Actinomycetes</taxon>
        <taxon>Mycobacteriales</taxon>
        <taxon>Nocardiaceae</taxon>
        <taxon>Williamsia</taxon>
    </lineage>
</organism>
<protein>
    <submittedName>
        <fullName evidence="3">MspA protein</fullName>
    </submittedName>
</protein>
<dbReference type="Proteomes" id="UP000247591">
    <property type="component" value="Unassembled WGS sequence"/>
</dbReference>
<keyword evidence="1 2" id="KW-0732">Signal</keyword>
<dbReference type="EMBL" id="QJSP01000003">
    <property type="protein sequence ID" value="PYE19281.1"/>
    <property type="molecule type" value="Genomic_DNA"/>
</dbReference>
<evidence type="ECO:0000313" key="3">
    <source>
        <dbReference type="EMBL" id="PYE19281.1"/>
    </source>
</evidence>
<sequence length="201" mass="19926">MSKMSMFGLRRVVGVGAITAVAALGLASMGAGNAAAGPLPGNSKVTEGVDGTVIKLERSNESAYPVPSVANNGAGRAAEVNGKVKVYSGGAAGVLTTGYIVGCQIDITGLEGGLSGSLDILGAAGGLAGSISVPLNPGEAAFVSLGSKEFDGNDVSIQYKNQGIDVQQCGGYAQARAFSTVTTSGDYVIKSTLYGAPFSLN</sequence>
<dbReference type="InterPro" id="IPR036435">
    <property type="entry name" value="Leukocidin/porin_MspA_sf"/>
</dbReference>
<evidence type="ECO:0000256" key="1">
    <source>
        <dbReference type="ARBA" id="ARBA00022729"/>
    </source>
</evidence>
<dbReference type="AlphaFoldDB" id="A0A318RNW9"/>
<keyword evidence="4" id="KW-1185">Reference proteome</keyword>
<dbReference type="Gene3D" id="2.60.40.1650">
    <property type="entry name" value="Porin MspA (Ig-like beta-sandwich domain)"/>
    <property type="match status" value="1"/>
</dbReference>
<feature type="signal peptide" evidence="2">
    <location>
        <begin position="1"/>
        <end position="34"/>
    </location>
</feature>
<dbReference type="SUPFAM" id="SSF56959">
    <property type="entry name" value="Leukocidin-like"/>
    <property type="match status" value="1"/>
</dbReference>
<reference evidence="3 4" key="1">
    <citation type="submission" date="2018-06" db="EMBL/GenBank/DDBJ databases">
        <title>Genomic Encyclopedia of Type Strains, Phase IV (KMG-IV): sequencing the most valuable type-strain genomes for metagenomic binning, comparative biology and taxonomic classification.</title>
        <authorList>
            <person name="Goeker M."/>
        </authorList>
    </citation>
    <scope>NUCLEOTIDE SEQUENCE [LARGE SCALE GENOMIC DNA]</scope>
    <source>
        <strain evidence="3 4">DSM 45521</strain>
    </source>
</reference>
<gene>
    <name evidence="3" type="ORF">DFR67_103193</name>
</gene>
<dbReference type="InterPro" id="IPR015286">
    <property type="entry name" value="Porin_fam_mycobact-type"/>
</dbReference>
<accession>A0A318RNW9</accession>
<feature type="chain" id="PRO_5038575156" evidence="2">
    <location>
        <begin position="35"/>
        <end position="201"/>
    </location>
</feature>
<evidence type="ECO:0000313" key="4">
    <source>
        <dbReference type="Proteomes" id="UP000247591"/>
    </source>
</evidence>
<proteinExistence type="predicted"/>
<dbReference type="OrthoDB" id="4540215at2"/>
<dbReference type="RefSeq" id="WP_110468508.1">
    <property type="nucleotide sequence ID" value="NZ_QJSP01000003.1"/>
</dbReference>
<name>A0A318RNW9_WILLI</name>
<comment type="caution">
    <text evidence="3">The sequence shown here is derived from an EMBL/GenBank/DDBJ whole genome shotgun (WGS) entry which is preliminary data.</text>
</comment>